<keyword evidence="3" id="KW-1003">Cell membrane</keyword>
<dbReference type="GO" id="GO:0005886">
    <property type="term" value="C:plasma membrane"/>
    <property type="evidence" value="ECO:0007669"/>
    <property type="project" value="UniProtKB-SubCell"/>
</dbReference>
<feature type="transmembrane region" description="Helical" evidence="8">
    <location>
        <begin position="227"/>
        <end position="248"/>
    </location>
</feature>
<evidence type="ECO:0000256" key="2">
    <source>
        <dbReference type="ARBA" id="ARBA00022448"/>
    </source>
</evidence>
<feature type="transmembrane region" description="Helical" evidence="8">
    <location>
        <begin position="504"/>
        <end position="526"/>
    </location>
</feature>
<feature type="domain" description="ABC transmembrane type-1" evidence="9">
    <location>
        <begin position="48"/>
        <end position="245"/>
    </location>
</feature>
<evidence type="ECO:0000256" key="7">
    <source>
        <dbReference type="ARBA" id="ARBA00023136"/>
    </source>
</evidence>
<dbReference type="PANTHER" id="PTHR43357">
    <property type="entry name" value="INNER MEMBRANE ABC TRANSPORTER PERMEASE PROTEIN YDCV"/>
    <property type="match status" value="1"/>
</dbReference>
<dbReference type="CDD" id="cd06261">
    <property type="entry name" value="TM_PBP2"/>
    <property type="match status" value="1"/>
</dbReference>
<reference evidence="10 11" key="1">
    <citation type="submission" date="2018-04" db="EMBL/GenBank/DDBJ databases">
        <title>Brenneria corticis sp.nov.</title>
        <authorList>
            <person name="Li Y."/>
        </authorList>
    </citation>
    <scope>NUCLEOTIDE SEQUENCE [LARGE SCALE GENOMIC DNA]</scope>
    <source>
        <strain evidence="10 11">LMG 27715</strain>
    </source>
</reference>
<feature type="transmembrane region" description="Helical" evidence="8">
    <location>
        <begin position="124"/>
        <end position="144"/>
    </location>
</feature>
<keyword evidence="2 8" id="KW-0813">Transport</keyword>
<dbReference type="AlphaFoldDB" id="A0A2U1TKG4"/>
<dbReference type="InterPro" id="IPR000515">
    <property type="entry name" value="MetI-like"/>
</dbReference>
<dbReference type="Gene3D" id="1.10.3720.10">
    <property type="entry name" value="MetI-like"/>
    <property type="match status" value="2"/>
</dbReference>
<feature type="transmembrane region" description="Helical" evidence="8">
    <location>
        <begin position="183"/>
        <end position="207"/>
    </location>
</feature>
<dbReference type="PANTHER" id="PTHR43357:SF3">
    <property type="entry name" value="FE(3+)-TRANSPORT SYSTEM PERMEASE PROTEIN FBPB 2"/>
    <property type="match status" value="1"/>
</dbReference>
<keyword evidence="7 8" id="KW-0472">Membrane</keyword>
<organism evidence="10 11">
    <name type="scientific">Brenneria roseae subsp. americana</name>
    <dbReference type="NCBI Taxonomy" id="1508507"/>
    <lineage>
        <taxon>Bacteria</taxon>
        <taxon>Pseudomonadati</taxon>
        <taxon>Pseudomonadota</taxon>
        <taxon>Gammaproteobacteria</taxon>
        <taxon>Enterobacterales</taxon>
        <taxon>Pectobacteriaceae</taxon>
        <taxon>Brenneria</taxon>
    </lineage>
</organism>
<keyword evidence="11" id="KW-1185">Reference proteome</keyword>
<evidence type="ECO:0000256" key="4">
    <source>
        <dbReference type="ARBA" id="ARBA00022519"/>
    </source>
</evidence>
<comment type="caution">
    <text evidence="10">The sequence shown here is derived from an EMBL/GenBank/DDBJ whole genome shotgun (WGS) entry which is preliminary data.</text>
</comment>
<proteinExistence type="inferred from homology"/>
<feature type="transmembrane region" description="Helical" evidence="8">
    <location>
        <begin position="47"/>
        <end position="72"/>
    </location>
</feature>
<dbReference type="OrthoDB" id="9790211at2"/>
<feature type="transmembrane region" description="Helical" evidence="8">
    <location>
        <begin position="320"/>
        <end position="341"/>
    </location>
</feature>
<dbReference type="EMBL" id="QDKJ01000017">
    <property type="protein sequence ID" value="PWC09890.1"/>
    <property type="molecule type" value="Genomic_DNA"/>
</dbReference>
<dbReference type="InterPro" id="IPR035906">
    <property type="entry name" value="MetI-like_sf"/>
</dbReference>
<evidence type="ECO:0000256" key="3">
    <source>
        <dbReference type="ARBA" id="ARBA00022475"/>
    </source>
</evidence>
<gene>
    <name evidence="10" type="ORF">B4923_18585</name>
</gene>
<dbReference type="SUPFAM" id="SSF161098">
    <property type="entry name" value="MetI-like"/>
    <property type="match status" value="2"/>
</dbReference>
<evidence type="ECO:0000313" key="10">
    <source>
        <dbReference type="EMBL" id="PWC09890.1"/>
    </source>
</evidence>
<evidence type="ECO:0000313" key="11">
    <source>
        <dbReference type="Proteomes" id="UP000245138"/>
    </source>
</evidence>
<evidence type="ECO:0000256" key="5">
    <source>
        <dbReference type="ARBA" id="ARBA00022692"/>
    </source>
</evidence>
<dbReference type="Proteomes" id="UP000245138">
    <property type="component" value="Unassembled WGS sequence"/>
</dbReference>
<keyword evidence="6 8" id="KW-1133">Transmembrane helix</keyword>
<accession>A0A2U1TKG4</accession>
<feature type="domain" description="ABC transmembrane type-1" evidence="9">
    <location>
        <begin position="316"/>
        <end position="521"/>
    </location>
</feature>
<dbReference type="Pfam" id="PF00528">
    <property type="entry name" value="BPD_transp_1"/>
    <property type="match status" value="1"/>
</dbReference>
<evidence type="ECO:0000256" key="8">
    <source>
        <dbReference type="RuleBase" id="RU363032"/>
    </source>
</evidence>
<dbReference type="GO" id="GO:0055085">
    <property type="term" value="P:transmembrane transport"/>
    <property type="evidence" value="ECO:0007669"/>
    <property type="project" value="InterPro"/>
</dbReference>
<feature type="transmembrane region" description="Helical" evidence="8">
    <location>
        <begin position="84"/>
        <end position="104"/>
    </location>
</feature>
<sequence length="530" mass="58128">MISGVWRVSSWLLAGLLLLPLAAIFFQAFFAEGRGFVLIWQTGLPAYLLNSAVLVVGTVLLSLLIGLPAAWLMAMYRFPGQRMLRWALCLPLAMPAFLLAYLYADALTFAASLRHLPIWPSDSAASLCGACVILALVLYPYLYLLARHAWVKQPASLIHSARLLKHSHSQVIWRVCLPIARPAMVTGAVLVAVEAFGDYGVASYLAIPTLTTTVLDIWQQQGDLGAAARIAVIILPVIFLLMFLAHAWRRKQQVYQARLQSEPLAPSVLRGWRSGLAQFYCWGLVCLAFIFPLLRLAFWAVMNFMQGWDMAFLHAIGNSLLASVLTTVLITLMALSFVFYTRTAGQSANQLPVRLVGLSYAIPGTVLAVGLFIPLILIDNGIGLLAKSMGLSVPERLLSESLFILILAYSVKFGRLMLDGLEYSMAKIPESLDRTCLVLKCSAGERWSRVHIPLLSRSLLVGAVLIFTESMKELNVSLLLRPLHLETLATYVFRFTSGEQVASLALPALVLVVVGIVPVVGLSRVLNIKG</sequence>
<name>A0A2U1TKG4_9GAMM</name>
<protein>
    <submittedName>
        <fullName evidence="10">Iron ABC transporter permease</fullName>
    </submittedName>
</protein>
<feature type="transmembrane region" description="Helical" evidence="8">
    <location>
        <begin position="353"/>
        <end position="377"/>
    </location>
</feature>
<evidence type="ECO:0000256" key="6">
    <source>
        <dbReference type="ARBA" id="ARBA00022989"/>
    </source>
</evidence>
<dbReference type="PROSITE" id="PS50928">
    <property type="entry name" value="ABC_TM1"/>
    <property type="match status" value="2"/>
</dbReference>
<dbReference type="RefSeq" id="WP_109055848.1">
    <property type="nucleotide sequence ID" value="NZ_QDKJ01000017.1"/>
</dbReference>
<feature type="transmembrane region" description="Helical" evidence="8">
    <location>
        <begin position="279"/>
        <end position="300"/>
    </location>
</feature>
<comment type="subcellular location">
    <subcellularLocation>
        <location evidence="1">Cell inner membrane</location>
        <topology evidence="1">Multi-pass membrane protein</topology>
    </subcellularLocation>
    <subcellularLocation>
        <location evidence="8">Cell membrane</location>
        <topology evidence="8">Multi-pass membrane protein</topology>
    </subcellularLocation>
</comment>
<evidence type="ECO:0000256" key="1">
    <source>
        <dbReference type="ARBA" id="ARBA00004429"/>
    </source>
</evidence>
<keyword evidence="4" id="KW-0997">Cell inner membrane</keyword>
<comment type="similarity">
    <text evidence="8">Belongs to the binding-protein-dependent transport system permease family.</text>
</comment>
<evidence type="ECO:0000259" key="9">
    <source>
        <dbReference type="PROSITE" id="PS50928"/>
    </source>
</evidence>
<keyword evidence="5 8" id="KW-0812">Transmembrane</keyword>